<evidence type="ECO:0000313" key="2">
    <source>
        <dbReference type="Proteomes" id="UP000694845"/>
    </source>
</evidence>
<proteinExistence type="predicted"/>
<dbReference type="CDD" id="cd00117">
    <property type="entry name" value="TFP"/>
    <property type="match status" value="1"/>
</dbReference>
<evidence type="ECO:0000313" key="3">
    <source>
        <dbReference type="RefSeq" id="XP_022083529.1"/>
    </source>
</evidence>
<evidence type="ECO:0000256" key="1">
    <source>
        <dbReference type="SAM" id="SignalP"/>
    </source>
</evidence>
<accession>A0A8B7XRQ7</accession>
<feature type="signal peptide" evidence="1">
    <location>
        <begin position="1"/>
        <end position="22"/>
    </location>
</feature>
<sequence length="127" mass="13326">MMRVVFCVFLAVCLCLTRGVDSLECYSCTDCGLSGIFSILETKTTCADLLGTGRCSKTVLPDGTVDRGCADAVTCAGTDLFAKCRSASDTNCRICCDTDTCNSASNIKVAWLAVLLPVAAAILAARF</sequence>
<dbReference type="OrthoDB" id="10463321at2759"/>
<dbReference type="OMA" id="CATGVEC"/>
<dbReference type="AlphaFoldDB" id="A0A8B7XRQ7"/>
<feature type="chain" id="PRO_5034025332" evidence="1">
    <location>
        <begin position="23"/>
        <end position="127"/>
    </location>
</feature>
<dbReference type="Proteomes" id="UP000694845">
    <property type="component" value="Unplaced"/>
</dbReference>
<dbReference type="RefSeq" id="XP_022083529.1">
    <property type="nucleotide sequence ID" value="XM_022227837.1"/>
</dbReference>
<reference evidence="3" key="1">
    <citation type="submission" date="2025-08" db="UniProtKB">
        <authorList>
            <consortium name="RefSeq"/>
        </authorList>
    </citation>
    <scope>IDENTIFICATION</scope>
</reference>
<keyword evidence="2" id="KW-1185">Reference proteome</keyword>
<name>A0A8B7XRQ7_ACAPL</name>
<dbReference type="KEGG" id="aplc:110975384"/>
<dbReference type="GeneID" id="110975384"/>
<keyword evidence="1" id="KW-0732">Signal</keyword>
<organism evidence="2 3">
    <name type="scientific">Acanthaster planci</name>
    <name type="common">Crown-of-thorns starfish</name>
    <dbReference type="NCBI Taxonomy" id="133434"/>
    <lineage>
        <taxon>Eukaryota</taxon>
        <taxon>Metazoa</taxon>
        <taxon>Echinodermata</taxon>
        <taxon>Eleutherozoa</taxon>
        <taxon>Asterozoa</taxon>
        <taxon>Asteroidea</taxon>
        <taxon>Valvatacea</taxon>
        <taxon>Valvatida</taxon>
        <taxon>Acanthasteridae</taxon>
        <taxon>Acanthaster</taxon>
    </lineage>
</organism>
<protein>
    <submittedName>
        <fullName evidence="3">Uncharacterized protein LOC110975384</fullName>
    </submittedName>
</protein>
<gene>
    <name evidence="3" type="primary">LOC110975384</name>
</gene>